<evidence type="ECO:0000259" key="16">
    <source>
        <dbReference type="PROSITE" id="PS50198"/>
    </source>
</evidence>
<evidence type="ECO:0000256" key="9">
    <source>
        <dbReference type="ARBA" id="ARBA00030642"/>
    </source>
</evidence>
<evidence type="ECO:0000256" key="2">
    <source>
        <dbReference type="ARBA" id="ARBA00018370"/>
    </source>
</evidence>
<evidence type="ECO:0000256" key="11">
    <source>
        <dbReference type="ARBA" id="ARBA00038408"/>
    </source>
</evidence>
<proteinExistence type="inferred from homology"/>
<keyword evidence="14 17" id="KW-0413">Isomerase</keyword>
<feature type="transmembrane region" description="Helical" evidence="15">
    <location>
        <begin position="12"/>
        <end position="35"/>
    </location>
</feature>
<dbReference type="InterPro" id="IPR027304">
    <property type="entry name" value="Trigger_fact/SurA_dom_sf"/>
</dbReference>
<keyword evidence="8" id="KW-0143">Chaperone</keyword>
<evidence type="ECO:0000256" key="14">
    <source>
        <dbReference type="PROSITE-ProRule" id="PRU00278"/>
    </source>
</evidence>
<evidence type="ECO:0000256" key="1">
    <source>
        <dbReference type="ARBA" id="ARBA00004382"/>
    </source>
</evidence>
<accession>Q07NF4</accession>
<dbReference type="PROSITE" id="PS50198">
    <property type="entry name" value="PPIC_PPIASE_2"/>
    <property type="match status" value="1"/>
</dbReference>
<comment type="subcellular location">
    <subcellularLocation>
        <location evidence="1">Cell inner membrane</location>
        <topology evidence="1">Single-pass type II membrane protein</topology>
        <orientation evidence="1">Periplasmic side</orientation>
    </subcellularLocation>
</comment>
<comment type="similarity">
    <text evidence="11">Belongs to the PpiD chaperone family.</text>
</comment>
<dbReference type="Pfam" id="PF13624">
    <property type="entry name" value="SurA_N_3"/>
    <property type="match status" value="1"/>
</dbReference>
<evidence type="ECO:0000256" key="15">
    <source>
        <dbReference type="SAM" id="Phobius"/>
    </source>
</evidence>
<dbReference type="HOGENOM" id="CLU_023843_2_1_5"/>
<dbReference type="STRING" id="316055.RPE_2592"/>
<dbReference type="Pfam" id="PF13145">
    <property type="entry name" value="Rotamase_2"/>
    <property type="match status" value="1"/>
</dbReference>
<name>Q07NF4_RHOP5</name>
<organism evidence="17">
    <name type="scientific">Rhodopseudomonas palustris (strain BisA53)</name>
    <dbReference type="NCBI Taxonomy" id="316055"/>
    <lineage>
        <taxon>Bacteria</taxon>
        <taxon>Pseudomonadati</taxon>
        <taxon>Pseudomonadota</taxon>
        <taxon>Alphaproteobacteria</taxon>
        <taxon>Hyphomicrobiales</taxon>
        <taxon>Nitrobacteraceae</taxon>
        <taxon>Rhodopseudomonas</taxon>
    </lineage>
</organism>
<dbReference type="PANTHER" id="PTHR47529:SF1">
    <property type="entry name" value="PERIPLASMIC CHAPERONE PPID"/>
    <property type="match status" value="1"/>
</dbReference>
<evidence type="ECO:0000256" key="7">
    <source>
        <dbReference type="ARBA" id="ARBA00023136"/>
    </source>
</evidence>
<keyword evidence="3" id="KW-1003">Cell membrane</keyword>
<evidence type="ECO:0000256" key="4">
    <source>
        <dbReference type="ARBA" id="ARBA00022519"/>
    </source>
</evidence>
<gene>
    <name evidence="17" type="ordered locus">RPE_2592</name>
</gene>
<dbReference type="PANTHER" id="PTHR47529">
    <property type="entry name" value="PEPTIDYL-PROLYL CIS-TRANS ISOMERASE D"/>
    <property type="match status" value="1"/>
</dbReference>
<evidence type="ECO:0000256" key="6">
    <source>
        <dbReference type="ARBA" id="ARBA00022989"/>
    </source>
</evidence>
<evidence type="ECO:0000256" key="10">
    <source>
        <dbReference type="ARBA" id="ARBA00031484"/>
    </source>
</evidence>
<dbReference type="InterPro" id="IPR046357">
    <property type="entry name" value="PPIase_dom_sf"/>
</dbReference>
<dbReference type="InterPro" id="IPR052029">
    <property type="entry name" value="PpiD_chaperone"/>
</dbReference>
<evidence type="ECO:0000313" key="17">
    <source>
        <dbReference type="EMBL" id="ABJ06530.1"/>
    </source>
</evidence>
<reference evidence="17" key="1">
    <citation type="submission" date="2006-09" db="EMBL/GenBank/DDBJ databases">
        <title>Complete sequence of Rhodopseudomonas palustris BisA53.</title>
        <authorList>
            <consortium name="US DOE Joint Genome Institute"/>
            <person name="Copeland A."/>
            <person name="Lucas S."/>
            <person name="Lapidus A."/>
            <person name="Barry K."/>
            <person name="Detter J.C."/>
            <person name="Glavina del Rio T."/>
            <person name="Hammon N."/>
            <person name="Israni S."/>
            <person name="Dalin E."/>
            <person name="Tice H."/>
            <person name="Pitluck S."/>
            <person name="Chain P."/>
            <person name="Malfatti S."/>
            <person name="Shin M."/>
            <person name="Vergez L."/>
            <person name="Schmutz J."/>
            <person name="Larimer F."/>
            <person name="Land M."/>
            <person name="Hauser L."/>
            <person name="Pelletier D.A."/>
            <person name="Kyrpides N."/>
            <person name="Kim E."/>
            <person name="Harwood C.S."/>
            <person name="Oda Y."/>
            <person name="Richardson P."/>
        </authorList>
    </citation>
    <scope>NUCLEOTIDE SEQUENCE [LARGE SCALE GENOMIC DNA]</scope>
    <source>
        <strain evidence="17">BisA53</strain>
    </source>
</reference>
<dbReference type="AlphaFoldDB" id="Q07NF4"/>
<evidence type="ECO:0000256" key="5">
    <source>
        <dbReference type="ARBA" id="ARBA00022692"/>
    </source>
</evidence>
<keyword evidence="4" id="KW-0997">Cell inner membrane</keyword>
<dbReference type="GO" id="GO:0005886">
    <property type="term" value="C:plasma membrane"/>
    <property type="evidence" value="ECO:0007669"/>
    <property type="project" value="UniProtKB-SubCell"/>
</dbReference>
<keyword evidence="14" id="KW-0697">Rotamase</keyword>
<dbReference type="InterPro" id="IPR000297">
    <property type="entry name" value="PPIase_PpiC"/>
</dbReference>
<protein>
    <recommendedName>
        <fullName evidence="2">Parvulin-like PPIase</fullName>
    </recommendedName>
    <alternativeName>
        <fullName evidence="9">Peptidyl-prolyl cis-trans isomerase plp</fullName>
    </alternativeName>
    <alternativeName>
        <fullName evidence="12">Periplasmic chaperone PpiD</fullName>
    </alternativeName>
    <alternativeName>
        <fullName evidence="13">Periplasmic folding chaperone</fullName>
    </alternativeName>
    <alternativeName>
        <fullName evidence="10">Rotamase plp</fullName>
    </alternativeName>
</protein>
<dbReference type="SUPFAM" id="SSF54534">
    <property type="entry name" value="FKBP-like"/>
    <property type="match status" value="1"/>
</dbReference>
<evidence type="ECO:0000256" key="12">
    <source>
        <dbReference type="ARBA" id="ARBA00040743"/>
    </source>
</evidence>
<evidence type="ECO:0000256" key="3">
    <source>
        <dbReference type="ARBA" id="ARBA00022475"/>
    </source>
</evidence>
<evidence type="ECO:0000256" key="13">
    <source>
        <dbReference type="ARBA" id="ARBA00042775"/>
    </source>
</evidence>
<dbReference type="KEGG" id="rpe:RPE_2592"/>
<dbReference type="EMBL" id="CP000463">
    <property type="protein sequence ID" value="ABJ06530.1"/>
    <property type="molecule type" value="Genomic_DNA"/>
</dbReference>
<keyword evidence="5 15" id="KW-0812">Transmembrane</keyword>
<dbReference type="eggNOG" id="COG0760">
    <property type="taxonomic scope" value="Bacteria"/>
</dbReference>
<dbReference type="OrthoDB" id="9768393at2"/>
<dbReference type="SUPFAM" id="SSF109998">
    <property type="entry name" value="Triger factor/SurA peptide-binding domain-like"/>
    <property type="match status" value="1"/>
</dbReference>
<evidence type="ECO:0000256" key="8">
    <source>
        <dbReference type="ARBA" id="ARBA00023186"/>
    </source>
</evidence>
<dbReference type="GO" id="GO:0003755">
    <property type="term" value="F:peptidyl-prolyl cis-trans isomerase activity"/>
    <property type="evidence" value="ECO:0007669"/>
    <property type="project" value="UniProtKB-KW"/>
</dbReference>
<keyword evidence="6 15" id="KW-1133">Transmembrane helix</keyword>
<sequence>MLRGIRKASSNWIGKIILSTVMGVLILSFAVWGIGDIFKGFGRSTAATIGSTEISTEQFRQLYTERLQQIGRQFGKPLTPDQARAFGIDRQVLQQAVAEAALDEDARRKGLGQSDAETMRTILSDPNFKGTAGKFDPARFGQVLRQFGYTEQRYIAEQRRVSLRRQIAGTLTAGLIPPKTLIDALGRYQNEQRTIDYVKLDAAHAGPIEPPSPEALAAYFADHKNQFRAPEYRKASFVALTPDAVAKWTTVSDEDAKKAYEDRREKFATPERRQVSQIVFPTSADAQAARSKIDGGASFEDIAKERGLSATDIDLGLVAKAGILDPAVAAAAFALPANQVSQPVNGRFGVALAKVGAIEPGSQQSFESVAADLKRDIAIERARASISDLHNKMEDDRGGGASVVEAAQKLGLAAVTIEAVDRSGRTSDGTAAPIPQGLELVPALFSSDVGVDNDALAFGGGYVWFDVLGITPSRERSLDEVKPQVEARWRDEQIGNRLRSQATEMVQQVNAGTSLADAAAKAGLKVETAASFKRDATVAGLPPAAVEAAFRTAKDGVGQAPGAAGGEWIVYRVTDVAVPPIDPNAPEFKQLRDNLERRLNDEQLAQYVAKLETDLGTTINESAVAQATGAATN</sequence>
<feature type="domain" description="PpiC" evidence="16">
    <location>
        <begin position="270"/>
        <end position="357"/>
    </location>
</feature>
<dbReference type="Gene3D" id="3.10.50.40">
    <property type="match status" value="1"/>
</dbReference>
<keyword evidence="7 15" id="KW-0472">Membrane</keyword>